<dbReference type="EMBL" id="CAEZYT010000055">
    <property type="protein sequence ID" value="CAB4739489.1"/>
    <property type="molecule type" value="Genomic_DNA"/>
</dbReference>
<reference evidence="1" key="1">
    <citation type="submission" date="2020-05" db="EMBL/GenBank/DDBJ databases">
        <authorList>
            <person name="Chiriac C."/>
            <person name="Salcher M."/>
            <person name="Ghai R."/>
            <person name="Kavagutti S V."/>
        </authorList>
    </citation>
    <scope>NUCLEOTIDE SEQUENCE</scope>
</reference>
<evidence type="ECO:0000313" key="1">
    <source>
        <dbReference type="EMBL" id="CAB4739489.1"/>
    </source>
</evidence>
<dbReference type="AlphaFoldDB" id="A0A6J6SZ68"/>
<gene>
    <name evidence="1" type="ORF">UFOPK2772_00906</name>
</gene>
<accession>A0A6J6SZ68</accession>
<name>A0A6J6SZ68_9ZZZZ</name>
<organism evidence="1">
    <name type="scientific">freshwater metagenome</name>
    <dbReference type="NCBI Taxonomy" id="449393"/>
    <lineage>
        <taxon>unclassified sequences</taxon>
        <taxon>metagenomes</taxon>
        <taxon>ecological metagenomes</taxon>
    </lineage>
</organism>
<proteinExistence type="predicted"/>
<sequence length="54" mass="5336">MSGADTTSMTATVTLGKTSSTFGARYGVIAGAVQKITVETSGTDPGYASTTVTS</sequence>
<protein>
    <submittedName>
        <fullName evidence="1">Unannotated protein</fullName>
    </submittedName>
</protein>